<protein>
    <submittedName>
        <fullName evidence="1">Putative zinc metallopeptidase</fullName>
    </submittedName>
</protein>
<organism evidence="1">
    <name type="scientific">Aeromonas sp. C3</name>
    <dbReference type="NCBI Taxonomy" id="1622273"/>
    <lineage>
        <taxon>Bacteria</taxon>
        <taxon>Pseudomonadati</taxon>
        <taxon>Pseudomonadota</taxon>
        <taxon>Gammaproteobacteria</taxon>
        <taxon>Aeromonadales</taxon>
        <taxon>Aeromonadaceae</taxon>
        <taxon>Aeromonas</taxon>
    </lineage>
</organism>
<sequence length="37" mass="4330">MKPTLQAYDELQRAYDHFNNELFDGVLPDCLITLLCE</sequence>
<gene>
    <name evidence="1" type="primary">mpR</name>
</gene>
<accession>A0A0D4CCI7</accession>
<geneLocation type="plasmid" evidence="1">
    <name>pAC3</name>
</geneLocation>
<evidence type="ECO:0000313" key="1">
    <source>
        <dbReference type="EMBL" id="AJT46554.1"/>
    </source>
</evidence>
<dbReference type="AlphaFoldDB" id="A0A0D4CCI7"/>
<name>A0A0D4CCI7_9GAMM</name>
<keyword evidence="1" id="KW-0614">Plasmid</keyword>
<dbReference type="EMBL" id="KM204147">
    <property type="protein sequence ID" value="AJT46554.1"/>
    <property type="molecule type" value="Genomic_DNA"/>
</dbReference>
<reference evidence="1" key="1">
    <citation type="submission" date="2014-07" db="EMBL/GenBank/DDBJ databases">
        <title>Multiple resistance mechanisms of high-level fluoroquinolone-resistant Aeromonas sp. strain C3 isolated from a waste water treatment plant.</title>
        <authorList>
            <person name="Thawng C.N."/>
            <person name="Kim D.-W."/>
            <person name="Cho Y.-J."/>
            <person name="Hur H.-G."/>
            <person name="Cha C.-J."/>
        </authorList>
    </citation>
    <scope>NUCLEOTIDE SEQUENCE</scope>
    <source>
        <strain evidence="1">C3</strain>
        <plasmid evidence="1">pAC3</plasmid>
    </source>
</reference>
<proteinExistence type="predicted"/>